<organism evidence="19 20">
    <name type="scientific">Chelonoidis abingdonii</name>
    <name type="common">Abingdon island giant tortoise</name>
    <name type="synonym">Testudo abingdonii</name>
    <dbReference type="NCBI Taxonomy" id="106734"/>
    <lineage>
        <taxon>Eukaryota</taxon>
        <taxon>Metazoa</taxon>
        <taxon>Chordata</taxon>
        <taxon>Craniata</taxon>
        <taxon>Vertebrata</taxon>
        <taxon>Euteleostomi</taxon>
        <taxon>Archelosauria</taxon>
        <taxon>Testudinata</taxon>
        <taxon>Testudines</taxon>
        <taxon>Cryptodira</taxon>
        <taxon>Durocryptodira</taxon>
        <taxon>Testudinoidea</taxon>
        <taxon>Testudinidae</taxon>
        <taxon>Chelonoidis</taxon>
    </lineage>
</organism>
<feature type="transmembrane region" description="Helical" evidence="18">
    <location>
        <begin position="60"/>
        <end position="81"/>
    </location>
</feature>
<proteinExistence type="inferred from homology"/>
<dbReference type="GO" id="GO:0005886">
    <property type="term" value="C:plasma membrane"/>
    <property type="evidence" value="ECO:0007669"/>
    <property type="project" value="UniProtKB-SubCell"/>
</dbReference>
<feature type="transmembrane region" description="Helical" evidence="18">
    <location>
        <begin position="186"/>
        <end position="211"/>
    </location>
</feature>
<dbReference type="KEGG" id="cabi:116818169"/>
<keyword evidence="12" id="KW-0739">Sodium transport</keyword>
<evidence type="ECO:0000256" key="3">
    <source>
        <dbReference type="ARBA" id="ARBA00022448"/>
    </source>
</evidence>
<keyword evidence="4" id="KW-1003">Cell membrane</keyword>
<keyword evidence="10 18" id="KW-0472">Membrane</keyword>
<dbReference type="Gene3D" id="1.20.1530.20">
    <property type="match status" value="1"/>
</dbReference>
<evidence type="ECO:0000256" key="6">
    <source>
        <dbReference type="ARBA" id="ARBA00022847"/>
    </source>
</evidence>
<dbReference type="InterPro" id="IPR038770">
    <property type="entry name" value="Na+/solute_symporter_sf"/>
</dbReference>
<keyword evidence="6" id="KW-0769">Symport</keyword>
<evidence type="ECO:0000256" key="17">
    <source>
        <dbReference type="SAM" id="MobiDB-lite"/>
    </source>
</evidence>
<dbReference type="Proteomes" id="UP000694404">
    <property type="component" value="Unplaced"/>
</dbReference>
<comment type="function">
    <text evidence="13">Transporter for bile acids.</text>
</comment>
<feature type="compositionally biased region" description="Low complexity" evidence="17">
    <location>
        <begin position="16"/>
        <end position="36"/>
    </location>
</feature>
<keyword evidence="20" id="KW-1185">Reference proteome</keyword>
<accession>A0A8C0GMU3</accession>
<evidence type="ECO:0000313" key="19">
    <source>
        <dbReference type="Ensembl" id="ENSCABP00000009537.1"/>
    </source>
</evidence>
<evidence type="ECO:0000313" key="20">
    <source>
        <dbReference type="Proteomes" id="UP000694404"/>
    </source>
</evidence>
<dbReference type="GeneTree" id="ENSGT00950000182808"/>
<evidence type="ECO:0000256" key="5">
    <source>
        <dbReference type="ARBA" id="ARBA00022692"/>
    </source>
</evidence>
<reference evidence="19" key="2">
    <citation type="submission" date="2025-09" db="UniProtKB">
        <authorList>
            <consortium name="Ensembl"/>
        </authorList>
    </citation>
    <scope>IDENTIFICATION</scope>
</reference>
<evidence type="ECO:0000256" key="18">
    <source>
        <dbReference type="SAM" id="Phobius"/>
    </source>
</evidence>
<gene>
    <name evidence="19" type="primary">SLC10A4</name>
</gene>
<dbReference type="GeneID" id="116818169"/>
<evidence type="ECO:0000256" key="16">
    <source>
        <dbReference type="ARBA" id="ARBA00082913"/>
    </source>
</evidence>
<dbReference type="InterPro" id="IPR004710">
    <property type="entry name" value="Bilac:Na_transpt"/>
</dbReference>
<keyword evidence="5 18" id="KW-0812">Transmembrane</keyword>
<evidence type="ECO:0000256" key="14">
    <source>
        <dbReference type="ARBA" id="ARBA00071630"/>
    </source>
</evidence>
<evidence type="ECO:0000256" key="7">
    <source>
        <dbReference type="ARBA" id="ARBA00022989"/>
    </source>
</evidence>
<sequence length="393" mass="42132">MDSSWVENGTLAPFASLSLEPENSSSSGSPRPSPSGWVPQAGTGSGGSPPFWDTPLNQGLSVFVGLALCTTMLGLGCTVELSQLGGQLRRPVGVLLALLCQFVLMPLLAFLLALLFALDEVAAVAVLLCGCCPGGNLSNIMSLLVNGDMNLSIIMTASSTLLALLLMPLCLWIYSRAWINTPLVQLLPLGAVSLTLCSTLLPIGVGVFIRYKYTRVADLLLKVSLWSLLVTLVLLFILTGTMLGPELLASIPASVYIVALLMPLAGYASGYGLATLFHLPPHCKRTVSLETGCQNVQLCTAILKLTFPPHLIGSMYMFPLLYALFQAAEAGVFVLVYKMYGRDAYKQDPLNEDEDTDISYKKLKEEEMADTSYGTVTAEEHNSILMEPAQTAL</sequence>
<dbReference type="RefSeq" id="XP_032624791.1">
    <property type="nucleotide sequence ID" value="XM_032768900.2"/>
</dbReference>
<dbReference type="PANTHER" id="PTHR10361">
    <property type="entry name" value="SODIUM-BILE ACID COTRANSPORTER"/>
    <property type="match status" value="1"/>
</dbReference>
<feature type="transmembrane region" description="Helical" evidence="18">
    <location>
        <begin position="316"/>
        <end position="337"/>
    </location>
</feature>
<evidence type="ECO:0000256" key="12">
    <source>
        <dbReference type="ARBA" id="ARBA00023201"/>
    </source>
</evidence>
<evidence type="ECO:0000256" key="1">
    <source>
        <dbReference type="ARBA" id="ARBA00004651"/>
    </source>
</evidence>
<dbReference type="FunFam" id="1.20.1530.20:FF:000013">
    <property type="entry name" value="sodium/bile acid cotransporter 4"/>
    <property type="match status" value="1"/>
</dbReference>
<evidence type="ECO:0000256" key="15">
    <source>
        <dbReference type="ARBA" id="ARBA00076517"/>
    </source>
</evidence>
<dbReference type="CTD" id="201780"/>
<evidence type="ECO:0000256" key="4">
    <source>
        <dbReference type="ARBA" id="ARBA00022475"/>
    </source>
</evidence>
<protein>
    <recommendedName>
        <fullName evidence="14">Sodium/bile acid cotransporter 4</fullName>
    </recommendedName>
    <alternativeName>
        <fullName evidence="15">Na(+)/bile acid cotransporter 4</fullName>
    </alternativeName>
    <alternativeName>
        <fullName evidence="16">Solute carrier family 10 member 4</fullName>
    </alternativeName>
</protein>
<keyword evidence="11" id="KW-0325">Glycoprotein</keyword>
<dbReference type="GO" id="GO:0008508">
    <property type="term" value="F:bile acid:sodium symporter activity"/>
    <property type="evidence" value="ECO:0007669"/>
    <property type="project" value="TreeGrafter"/>
</dbReference>
<feature type="transmembrane region" description="Helical" evidence="18">
    <location>
        <begin position="223"/>
        <end position="243"/>
    </location>
</feature>
<keyword evidence="9" id="KW-0406">Ion transport</keyword>
<name>A0A8C0GMU3_CHEAB</name>
<reference evidence="19" key="1">
    <citation type="submission" date="2025-08" db="UniProtKB">
        <authorList>
            <consortium name="Ensembl"/>
        </authorList>
    </citation>
    <scope>IDENTIFICATION</scope>
</reference>
<feature type="region of interest" description="Disordered" evidence="17">
    <location>
        <begin position="16"/>
        <end position="48"/>
    </location>
</feature>
<dbReference type="Pfam" id="PF01758">
    <property type="entry name" value="SBF"/>
    <property type="match status" value="1"/>
</dbReference>
<feature type="transmembrane region" description="Helical" evidence="18">
    <location>
        <begin position="255"/>
        <end position="279"/>
    </location>
</feature>
<dbReference type="Ensembl" id="ENSCABT00000010464.1">
    <property type="protein sequence ID" value="ENSCABP00000009537.1"/>
    <property type="gene ID" value="ENSCABG00000007180.1"/>
</dbReference>
<feature type="transmembrane region" description="Helical" evidence="18">
    <location>
        <begin position="151"/>
        <end position="174"/>
    </location>
</feature>
<feature type="transmembrane region" description="Helical" evidence="18">
    <location>
        <begin position="93"/>
        <end position="118"/>
    </location>
</feature>
<evidence type="ECO:0000256" key="2">
    <source>
        <dbReference type="ARBA" id="ARBA00006528"/>
    </source>
</evidence>
<comment type="similarity">
    <text evidence="2">Belongs to the bile acid:sodium symporter (BASS) (TC 2.A.28) family.</text>
</comment>
<keyword evidence="8" id="KW-0915">Sodium</keyword>
<keyword evidence="7 18" id="KW-1133">Transmembrane helix</keyword>
<evidence type="ECO:0000256" key="9">
    <source>
        <dbReference type="ARBA" id="ARBA00023065"/>
    </source>
</evidence>
<keyword evidence="3" id="KW-0813">Transport</keyword>
<dbReference type="InterPro" id="IPR002657">
    <property type="entry name" value="BilAc:Na_symport/Acr3"/>
</dbReference>
<evidence type="ECO:0000256" key="11">
    <source>
        <dbReference type="ARBA" id="ARBA00023180"/>
    </source>
</evidence>
<evidence type="ECO:0000256" key="8">
    <source>
        <dbReference type="ARBA" id="ARBA00023053"/>
    </source>
</evidence>
<dbReference type="AlphaFoldDB" id="A0A8C0GMU3"/>
<comment type="subcellular location">
    <subcellularLocation>
        <location evidence="1">Cell membrane</location>
        <topology evidence="1">Multi-pass membrane protein</topology>
    </subcellularLocation>
</comment>
<dbReference type="OMA" id="NIMMETT"/>
<evidence type="ECO:0000256" key="10">
    <source>
        <dbReference type="ARBA" id="ARBA00023136"/>
    </source>
</evidence>
<evidence type="ECO:0000256" key="13">
    <source>
        <dbReference type="ARBA" id="ARBA00057383"/>
    </source>
</evidence>
<dbReference type="PANTHER" id="PTHR10361:SF41">
    <property type="entry name" value="SODIUM_BILE ACID COTRANSPORTER 4"/>
    <property type="match status" value="1"/>
</dbReference>